<organism evidence="2 3">
    <name type="scientific">Branchiostoma lanceolatum</name>
    <name type="common">Common lancelet</name>
    <name type="synonym">Amphioxus lanceolatum</name>
    <dbReference type="NCBI Taxonomy" id="7740"/>
    <lineage>
        <taxon>Eukaryota</taxon>
        <taxon>Metazoa</taxon>
        <taxon>Chordata</taxon>
        <taxon>Cephalochordata</taxon>
        <taxon>Leptocardii</taxon>
        <taxon>Amphioxiformes</taxon>
        <taxon>Branchiostomatidae</taxon>
        <taxon>Branchiostoma</taxon>
    </lineage>
</organism>
<dbReference type="GO" id="GO:0042981">
    <property type="term" value="P:regulation of apoptotic process"/>
    <property type="evidence" value="ECO:0007669"/>
    <property type="project" value="InterPro"/>
</dbReference>
<accession>A0A8J9YJP2</accession>
<dbReference type="InterPro" id="IPR037939">
    <property type="entry name" value="CRADD"/>
</dbReference>
<dbReference type="SMART" id="SM00114">
    <property type="entry name" value="CARD"/>
    <property type="match status" value="1"/>
</dbReference>
<dbReference type="SUPFAM" id="SSF47986">
    <property type="entry name" value="DEATH domain"/>
    <property type="match status" value="1"/>
</dbReference>
<feature type="domain" description="CARD" evidence="1">
    <location>
        <begin position="1"/>
        <end position="90"/>
    </location>
</feature>
<dbReference type="Pfam" id="PF00619">
    <property type="entry name" value="CARD"/>
    <property type="match status" value="1"/>
</dbReference>
<dbReference type="InterPro" id="IPR011029">
    <property type="entry name" value="DEATH-like_dom_sf"/>
</dbReference>
<dbReference type="Gene3D" id="1.10.533.10">
    <property type="entry name" value="Death Domain, Fas"/>
    <property type="match status" value="1"/>
</dbReference>
<name>A0A8J9YJP2_BRALA</name>
<reference evidence="2" key="1">
    <citation type="submission" date="2022-01" db="EMBL/GenBank/DDBJ databases">
        <authorList>
            <person name="Braso-Vives M."/>
        </authorList>
    </citation>
    <scope>NUCLEOTIDE SEQUENCE</scope>
</reference>
<dbReference type="GO" id="GO:0070513">
    <property type="term" value="F:death domain binding"/>
    <property type="evidence" value="ECO:0007669"/>
    <property type="project" value="InterPro"/>
</dbReference>
<dbReference type="Proteomes" id="UP000838412">
    <property type="component" value="Chromosome 1"/>
</dbReference>
<gene>
    <name evidence="2" type="primary">APAF1</name>
    <name evidence="2" type="ORF">BLAG_LOCUS1760</name>
</gene>
<protein>
    <submittedName>
        <fullName evidence="2">APAF1 protein</fullName>
    </submittedName>
</protein>
<dbReference type="EMBL" id="OV696686">
    <property type="protein sequence ID" value="CAH1232789.1"/>
    <property type="molecule type" value="Genomic_DNA"/>
</dbReference>
<dbReference type="InterPro" id="IPR001315">
    <property type="entry name" value="CARD"/>
</dbReference>
<dbReference type="OrthoDB" id="10031931at2759"/>
<dbReference type="CDD" id="cd01671">
    <property type="entry name" value="CARD"/>
    <property type="match status" value="1"/>
</dbReference>
<evidence type="ECO:0000313" key="2">
    <source>
        <dbReference type="EMBL" id="CAH1232789.1"/>
    </source>
</evidence>
<dbReference type="GO" id="GO:0002020">
    <property type="term" value="F:protease binding"/>
    <property type="evidence" value="ECO:0007669"/>
    <property type="project" value="InterPro"/>
</dbReference>
<sequence>MNTKHREVLRKNRVAIVESLRVEDIRSHMIQDGILTISHFQSITAKPTRKERAEEFLDVLVTRGPNAFKAFTRALRYDYSFLYASLMGKGTERELDLVEENKLLKDENKTLKQYLHKIYRGMETL</sequence>
<dbReference type="PROSITE" id="PS50209">
    <property type="entry name" value="CARD"/>
    <property type="match status" value="1"/>
</dbReference>
<evidence type="ECO:0000259" key="1">
    <source>
        <dbReference type="PROSITE" id="PS50209"/>
    </source>
</evidence>
<keyword evidence="3" id="KW-1185">Reference proteome</keyword>
<proteinExistence type="predicted"/>
<dbReference type="PANTHER" id="PTHR15034">
    <property type="entry name" value="DEATH DOMAIN-CONTAINING PROTEIN CRADD"/>
    <property type="match status" value="1"/>
</dbReference>
<evidence type="ECO:0000313" key="3">
    <source>
        <dbReference type="Proteomes" id="UP000838412"/>
    </source>
</evidence>
<dbReference type="PANTHER" id="PTHR15034:SF5">
    <property type="entry name" value="DEATH DOMAIN-CONTAINING PROTEIN CRADD"/>
    <property type="match status" value="1"/>
</dbReference>
<dbReference type="AlphaFoldDB" id="A0A8J9YJP2"/>